<feature type="compositionally biased region" description="Basic and acidic residues" evidence="1">
    <location>
        <begin position="630"/>
        <end position="646"/>
    </location>
</feature>
<feature type="compositionally biased region" description="Polar residues" evidence="1">
    <location>
        <begin position="1257"/>
        <end position="1266"/>
    </location>
</feature>
<feature type="region of interest" description="Disordered" evidence="1">
    <location>
        <begin position="1345"/>
        <end position="1577"/>
    </location>
</feature>
<feature type="region of interest" description="Disordered" evidence="1">
    <location>
        <begin position="105"/>
        <end position="142"/>
    </location>
</feature>
<feature type="compositionally biased region" description="Acidic residues" evidence="1">
    <location>
        <begin position="750"/>
        <end position="760"/>
    </location>
</feature>
<accession>A0A5B0QEY5</accession>
<keyword evidence="3" id="KW-1185">Reference proteome</keyword>
<feature type="compositionally biased region" description="Polar residues" evidence="1">
    <location>
        <begin position="855"/>
        <end position="864"/>
    </location>
</feature>
<feature type="compositionally biased region" description="Polar residues" evidence="1">
    <location>
        <begin position="1048"/>
        <end position="1058"/>
    </location>
</feature>
<feature type="region of interest" description="Disordered" evidence="1">
    <location>
        <begin position="1"/>
        <end position="86"/>
    </location>
</feature>
<feature type="compositionally biased region" description="Polar residues" evidence="1">
    <location>
        <begin position="1426"/>
        <end position="1436"/>
    </location>
</feature>
<feature type="compositionally biased region" description="Low complexity" evidence="1">
    <location>
        <begin position="1476"/>
        <end position="1510"/>
    </location>
</feature>
<feature type="compositionally biased region" description="Gly residues" evidence="1">
    <location>
        <begin position="1359"/>
        <end position="1369"/>
    </location>
</feature>
<feature type="compositionally biased region" description="Polar residues" evidence="1">
    <location>
        <begin position="546"/>
        <end position="559"/>
    </location>
</feature>
<feature type="compositionally biased region" description="Low complexity" evidence="1">
    <location>
        <begin position="52"/>
        <end position="75"/>
    </location>
</feature>
<feature type="compositionally biased region" description="Polar residues" evidence="1">
    <location>
        <begin position="1095"/>
        <end position="1105"/>
    </location>
</feature>
<feature type="compositionally biased region" description="Polar residues" evidence="1">
    <location>
        <begin position="180"/>
        <end position="190"/>
    </location>
</feature>
<reference evidence="2 3" key="1">
    <citation type="submission" date="2019-05" db="EMBL/GenBank/DDBJ databases">
        <title>Emergence of the Ug99 lineage of the wheat stem rust pathogen through somatic hybridization.</title>
        <authorList>
            <person name="Li F."/>
            <person name="Upadhyaya N.M."/>
            <person name="Sperschneider J."/>
            <person name="Matny O."/>
            <person name="Nguyen-Phuc H."/>
            <person name="Mago R."/>
            <person name="Raley C."/>
            <person name="Miller M.E."/>
            <person name="Silverstein K.A.T."/>
            <person name="Henningsen E."/>
            <person name="Hirsch C.D."/>
            <person name="Visser B."/>
            <person name="Pretorius Z.A."/>
            <person name="Steffenson B.J."/>
            <person name="Schwessinger B."/>
            <person name="Dodds P.N."/>
            <person name="Figueroa M."/>
        </authorList>
    </citation>
    <scope>NUCLEOTIDE SEQUENCE [LARGE SCALE GENOMIC DNA]</scope>
    <source>
        <strain evidence="2">21-0</strain>
    </source>
</reference>
<feature type="region of interest" description="Disordered" evidence="1">
    <location>
        <begin position="831"/>
        <end position="1123"/>
    </location>
</feature>
<feature type="compositionally biased region" description="Polar residues" evidence="1">
    <location>
        <begin position="279"/>
        <end position="298"/>
    </location>
</feature>
<feature type="compositionally biased region" description="Polar residues" evidence="1">
    <location>
        <begin position="650"/>
        <end position="659"/>
    </location>
</feature>
<feature type="region of interest" description="Disordered" evidence="1">
    <location>
        <begin position="777"/>
        <end position="816"/>
    </location>
</feature>
<organism evidence="2 3">
    <name type="scientific">Puccinia graminis f. sp. tritici</name>
    <dbReference type="NCBI Taxonomy" id="56615"/>
    <lineage>
        <taxon>Eukaryota</taxon>
        <taxon>Fungi</taxon>
        <taxon>Dikarya</taxon>
        <taxon>Basidiomycota</taxon>
        <taxon>Pucciniomycotina</taxon>
        <taxon>Pucciniomycetes</taxon>
        <taxon>Pucciniales</taxon>
        <taxon>Pucciniaceae</taxon>
        <taxon>Puccinia</taxon>
    </lineage>
</organism>
<gene>
    <name evidence="2" type="ORF">PGT21_008345</name>
</gene>
<feature type="region of interest" description="Disordered" evidence="1">
    <location>
        <begin position="518"/>
        <end position="763"/>
    </location>
</feature>
<protein>
    <submittedName>
        <fullName evidence="2">Uncharacterized protein</fullName>
    </submittedName>
</protein>
<feature type="compositionally biased region" description="Polar residues" evidence="1">
    <location>
        <begin position="1"/>
        <end position="11"/>
    </location>
</feature>
<feature type="compositionally biased region" description="Low complexity" evidence="1">
    <location>
        <begin position="261"/>
        <end position="278"/>
    </location>
</feature>
<feature type="region of interest" description="Disordered" evidence="1">
    <location>
        <begin position="1239"/>
        <end position="1266"/>
    </location>
</feature>
<evidence type="ECO:0000313" key="2">
    <source>
        <dbReference type="EMBL" id="KAA1111679.1"/>
    </source>
</evidence>
<feature type="compositionally biased region" description="Low complexity" evidence="1">
    <location>
        <begin position="833"/>
        <end position="853"/>
    </location>
</feature>
<feature type="compositionally biased region" description="Basic residues" evidence="1">
    <location>
        <begin position="170"/>
        <end position="179"/>
    </location>
</feature>
<feature type="compositionally biased region" description="Low complexity" evidence="1">
    <location>
        <begin position="968"/>
        <end position="1011"/>
    </location>
</feature>
<feature type="region of interest" description="Disordered" evidence="1">
    <location>
        <begin position="1174"/>
        <end position="1219"/>
    </location>
</feature>
<comment type="caution">
    <text evidence="2">The sequence shown here is derived from an EMBL/GenBank/DDBJ whole genome shotgun (WGS) entry which is preliminary data.</text>
</comment>
<feature type="compositionally biased region" description="Polar residues" evidence="1">
    <location>
        <begin position="676"/>
        <end position="694"/>
    </location>
</feature>
<feature type="compositionally biased region" description="Polar residues" evidence="1">
    <location>
        <begin position="1452"/>
        <end position="1464"/>
    </location>
</feature>
<feature type="compositionally biased region" description="Polar residues" evidence="1">
    <location>
        <begin position="927"/>
        <end position="964"/>
    </location>
</feature>
<dbReference type="EMBL" id="VSWC01000016">
    <property type="protein sequence ID" value="KAA1111679.1"/>
    <property type="molecule type" value="Genomic_DNA"/>
</dbReference>
<feature type="compositionally biased region" description="Low complexity" evidence="1">
    <location>
        <begin position="1018"/>
        <end position="1042"/>
    </location>
</feature>
<feature type="compositionally biased region" description="Low complexity" evidence="1">
    <location>
        <begin position="1059"/>
        <end position="1075"/>
    </location>
</feature>
<feature type="region of interest" description="Disordered" evidence="1">
    <location>
        <begin position="154"/>
        <end position="190"/>
    </location>
</feature>
<feature type="compositionally biased region" description="Low complexity" evidence="1">
    <location>
        <begin position="1528"/>
        <end position="1553"/>
    </location>
</feature>
<evidence type="ECO:0000313" key="3">
    <source>
        <dbReference type="Proteomes" id="UP000324748"/>
    </source>
</evidence>
<feature type="compositionally biased region" description="Low complexity" evidence="1">
    <location>
        <begin position="1106"/>
        <end position="1120"/>
    </location>
</feature>
<dbReference type="Proteomes" id="UP000324748">
    <property type="component" value="Unassembled WGS sequence"/>
</dbReference>
<proteinExistence type="predicted"/>
<dbReference type="OrthoDB" id="185618at2759"/>
<sequence length="1577" mass="165910">MSPLYSNSTNSRHLKPYSRNTLPTNNNNNNNNSSRHPTNLLQVELGIVSGSPLNPTNNNNLTLPQPTTTTTQTTTTDHHQQQGKKTGLLTKCVDWLFRNPINQTKTKTTTQQQQQQQQPQPQQQQQQPPQKQKPQKQKQTIEQQPITNIHHSLFSNNHHQPQQNNYTSLPHHHHHHHLKNNTNRSTTNHDWFRSQSPFVSNLPTSSESNSLYSNITISKSERRRRPNTSHATLQIPLSTNNSLSNRVFGSTIQPNSNTSYHQSSLRSLSPLRQLHSRPTTTTLSPSAQHIPQSSSSFANLARPISPNRTLNSVIGHQFDNRPNEHTQPSKLLSQKREHDQMSISPIRANSPPQSPGLFSDREAPISKRQMFWDPNLGFVTKEQREKMIREADLKLREKEGRPLPTNEAEKILEILETGRPSNSLWGNNRRANLPSISVPTPSSASSQRTSLVKHLNRPNALGNNLNAVYEEHALHSNHLTIIAPFNKKLEAERIKRLEEKKGQLRAEMKKRKLFEDTLEKQNQSAVQDPGTELNGSSHTEDDLTDQRSNGRAQRSTSIETAAEPTRRRVKSSRKIGKLTSSSSKAKVNQGRKSRSHSVNEEETNGIETPTAARSGRTTRSGRLLTVRNSDNNDPKDSSSKKSDSKRISKTLKNLRSPSPIQEEADEDHRQEENDSDNQSIQRDQPEVNQNTSCLHPTVRSSSASLQVPLSSLTKSSSASSLRPGRTFSSRRHIKAKVFSAREEDLPTLNDGEDEEADEENEKLKKIKLPSTFLSSFKLDKFNQPPPPQVVVQPELSQSNKQNQDSEDSLFKKTGTSSLDASKTSLFAPITAQTVTPPASTDPPVVSSSSTAPSIFGQSTTSGFLSASPKDGDSVQPIKTSSPLFSLGKDASSTATTGDKPTTSQPTTSSIDSFSRISSNVPPPNFFGATTPQPSVSDSSPPKNSDQPEKSSPFNFQPSTTSSNLLFKPPFDSSSTSPFGGPSSQNNNDSTKPSEPQSQSSPFSFGTQQSTQPTCTNDSIAAAPAPSAEASNPSQSQPSSSVPTFSFGAASNQTGSVFGSQAPAPAAASAPSQITPAPAPSTPFSFGAQPTTTTTQAQVSSSLPPTSSGMFDMMDSSSSSSTAAPSIFGHSAAAPSNSMPISTGFSFGSNLNTAAAKPELNFGGTSSATTPSFTFGGSTTGATQSSGASLFGSSSAQAPPGSSSSSTPFTFGAPSSATNNNNNNSASPFVFGAANPASITPGSSTIPPTPGGSAFGGLSSSNLGTPNNNSSTNIFNFGAPAQPSMANGNTGGVAGSVFGGAGGSSSGMGANTNGAGGGMFGMMNNNNQDSGSSMNTSAFSFGATATGFGKPSSGPENGQTSGGLFGGTTSGFGKSAQPGLFGNNGGGGMETSDKGLLGNQPGSAGSGMFGSGSTNNNLFGGPAPALNGSNNGHSSMSLMDAQPGSIFGGGNNGALNPGTSGSLFGNNGAPAPAPTTSFSFSGLPSSSSSSSSLNPPSISFALGPSSSSSLTSHHHLNNGPAPPPPPSVAPGGFVFNIGSSSSSVGASKLSSGPSAADSAPVGRVTRKLPSSARKPRRN</sequence>
<feature type="compositionally biased region" description="Polar residues" evidence="1">
    <location>
        <begin position="890"/>
        <end position="907"/>
    </location>
</feature>
<feature type="compositionally biased region" description="Low complexity" evidence="1">
    <location>
        <begin position="700"/>
        <end position="721"/>
    </location>
</feature>
<feature type="compositionally biased region" description="Low complexity" evidence="1">
    <location>
        <begin position="908"/>
        <end position="918"/>
    </location>
</feature>
<name>A0A5B0QEY5_PUCGR</name>
<feature type="compositionally biased region" description="Polar residues" evidence="1">
    <location>
        <begin position="228"/>
        <end position="260"/>
    </location>
</feature>
<feature type="compositionally biased region" description="Polar residues" evidence="1">
    <location>
        <begin position="154"/>
        <end position="168"/>
    </location>
</feature>
<evidence type="ECO:0000256" key="1">
    <source>
        <dbReference type="SAM" id="MobiDB-lite"/>
    </source>
</evidence>
<feature type="region of interest" description="Disordered" evidence="1">
    <location>
        <begin position="217"/>
        <end position="360"/>
    </location>
</feature>
<feature type="compositionally biased region" description="Basic residues" evidence="1">
    <location>
        <begin position="567"/>
        <end position="576"/>
    </location>
</feature>